<dbReference type="SUPFAM" id="SSF47598">
    <property type="entry name" value="Ribbon-helix-helix"/>
    <property type="match status" value="1"/>
</dbReference>
<dbReference type="OrthoDB" id="8395083at2"/>
<comment type="caution">
    <text evidence="1">The sequence shown here is derived from an EMBL/GenBank/DDBJ whole genome shotgun (WGS) entry which is preliminary data.</text>
</comment>
<keyword evidence="2" id="KW-1185">Reference proteome</keyword>
<gene>
    <name evidence="1" type="ORF">C7I84_26370</name>
</gene>
<reference evidence="1 2" key="1">
    <citation type="submission" date="2018-03" db="EMBL/GenBank/DDBJ databases">
        <title>The draft genome of Mesorhizobium sp. 6GN-30.</title>
        <authorList>
            <person name="Liu L."/>
            <person name="Li L."/>
            <person name="Wang T."/>
            <person name="Zhang X."/>
            <person name="Liang L."/>
        </authorList>
    </citation>
    <scope>NUCLEOTIDE SEQUENCE [LARGE SCALE GENOMIC DNA]</scope>
    <source>
        <strain evidence="1 2">6GN30</strain>
    </source>
</reference>
<dbReference type="InterPro" id="IPR010985">
    <property type="entry name" value="Ribbon_hlx_hlx"/>
</dbReference>
<organism evidence="1 2">
    <name type="scientific">Kumtagia ephedrae</name>
    <dbReference type="NCBI Taxonomy" id="2116701"/>
    <lineage>
        <taxon>Bacteria</taxon>
        <taxon>Pseudomonadati</taxon>
        <taxon>Pseudomonadota</taxon>
        <taxon>Alphaproteobacteria</taxon>
        <taxon>Hyphomicrobiales</taxon>
        <taxon>Phyllobacteriaceae</taxon>
        <taxon>Kumtagia</taxon>
    </lineage>
</organism>
<evidence type="ECO:0000313" key="1">
    <source>
        <dbReference type="EMBL" id="PSJ52573.1"/>
    </source>
</evidence>
<proteinExistence type="predicted"/>
<evidence type="ECO:0008006" key="3">
    <source>
        <dbReference type="Google" id="ProtNLM"/>
    </source>
</evidence>
<name>A0A2P7RQS7_9HYPH</name>
<dbReference type="AlphaFoldDB" id="A0A2P7RQS7"/>
<protein>
    <recommendedName>
        <fullName evidence="3">Plasmid stabilization protein</fullName>
    </recommendedName>
</protein>
<dbReference type="RefSeq" id="WP_106775200.1">
    <property type="nucleotide sequence ID" value="NZ_PXYK01000037.1"/>
</dbReference>
<dbReference type="Proteomes" id="UP000241229">
    <property type="component" value="Unassembled WGS sequence"/>
</dbReference>
<sequence length="80" mass="9127">MNAINIRIEDETLVSRLSRLADVHKRSVEAEALEIIRSALAEEVRVDRLAIADRIAAMTPKDRVRTDSTALVREDRDRDE</sequence>
<accession>A0A2P7RQS7</accession>
<dbReference type="EMBL" id="PXYK01000037">
    <property type="protein sequence ID" value="PSJ52573.1"/>
    <property type="molecule type" value="Genomic_DNA"/>
</dbReference>
<evidence type="ECO:0000313" key="2">
    <source>
        <dbReference type="Proteomes" id="UP000241229"/>
    </source>
</evidence>
<dbReference type="GO" id="GO:0006355">
    <property type="term" value="P:regulation of DNA-templated transcription"/>
    <property type="evidence" value="ECO:0007669"/>
    <property type="project" value="InterPro"/>
</dbReference>